<feature type="domain" description="DUF6824" evidence="2">
    <location>
        <begin position="17"/>
        <end position="112"/>
    </location>
</feature>
<comment type="caution">
    <text evidence="3">The sequence shown here is derived from an EMBL/GenBank/DDBJ whole genome shotgun (WGS) entry which is preliminary data.</text>
</comment>
<feature type="compositionally biased region" description="Polar residues" evidence="1">
    <location>
        <begin position="556"/>
        <end position="567"/>
    </location>
</feature>
<dbReference type="Pfam" id="PF20710">
    <property type="entry name" value="DUF6824"/>
    <property type="match status" value="1"/>
</dbReference>
<dbReference type="InterPro" id="IPR049227">
    <property type="entry name" value="DUF6824"/>
</dbReference>
<dbReference type="AlphaFoldDB" id="A0ABD3QHE7"/>
<feature type="region of interest" description="Disordered" evidence="1">
    <location>
        <begin position="121"/>
        <end position="166"/>
    </location>
</feature>
<feature type="compositionally biased region" description="Polar residues" evidence="1">
    <location>
        <begin position="532"/>
        <end position="542"/>
    </location>
</feature>
<proteinExistence type="predicted"/>
<sequence>MASEEQSKYVFELKDVDVLCGRGSGPNDRTGNIEFRNLILTRKAEYLAAKTREAKGRIASDIVRHVRQRGGRFLKKLSPAQVKEAGFKRGSAVYEYADEPTVLEKAKQTLRQNRAAFEKMQGDFGNDDGVGHGDNYDQGDYSVSSPNYTPQPPPDPTFSGSVGGSSASTNLNPIALSQSSFLLDSDKLPPFGSTEAQQLQNALFASSSISSKDISNGNRNIKFLGLNQQGGIMRSPSDQINFQNPQLGFNAQRLSSSISSKDIPSRNKHSGQVSLSIDPSMLLGSDKPGMSISSTEGFGSLIKEFSAPDQRSLMQQYDTLKEQQQATLVQQYEIMKRQHEHMMQSMYPRFSPASSNDVNSNIYQNFPHQYNNHNGQLKSTGGESISSEDTATMQNFSGDSLSRHLNERRNSDGFSSDVFRSLMREYIEDPSVVNHVQGARVSRMSNESGRLSNYSEFSQLSKDPVCAETLGTMARQQDFNDQQKLLHQYKMLQGQQFCGPCVNQDVNTAPTIYENHTSDDTFIATRDDGNARPTQGAQATSKKQQHRPSRKARNASVEQSLSLSFVTGKSLASKLKEDPMNTSGSSASDPSQPGSHSNRG</sequence>
<feature type="compositionally biased region" description="Polar residues" evidence="1">
    <location>
        <begin position="580"/>
        <end position="600"/>
    </location>
</feature>
<feature type="compositionally biased region" description="Basic residues" evidence="1">
    <location>
        <begin position="543"/>
        <end position="553"/>
    </location>
</feature>
<accession>A0ABD3QHE7</accession>
<feature type="region of interest" description="Disordered" evidence="1">
    <location>
        <begin position="254"/>
        <end position="273"/>
    </location>
</feature>
<dbReference type="EMBL" id="JABMIG020000040">
    <property type="protein sequence ID" value="KAL3799244.1"/>
    <property type="molecule type" value="Genomic_DNA"/>
</dbReference>
<evidence type="ECO:0000313" key="4">
    <source>
        <dbReference type="Proteomes" id="UP001516023"/>
    </source>
</evidence>
<protein>
    <recommendedName>
        <fullName evidence="2">DUF6824 domain-containing protein</fullName>
    </recommendedName>
</protein>
<evidence type="ECO:0000256" key="1">
    <source>
        <dbReference type="SAM" id="MobiDB-lite"/>
    </source>
</evidence>
<evidence type="ECO:0000313" key="3">
    <source>
        <dbReference type="EMBL" id="KAL3799244.1"/>
    </source>
</evidence>
<feature type="region of interest" description="Disordered" evidence="1">
    <location>
        <begin position="521"/>
        <end position="600"/>
    </location>
</feature>
<keyword evidence="4" id="KW-1185">Reference proteome</keyword>
<dbReference type="Proteomes" id="UP001516023">
    <property type="component" value="Unassembled WGS sequence"/>
</dbReference>
<evidence type="ECO:0000259" key="2">
    <source>
        <dbReference type="Pfam" id="PF20710"/>
    </source>
</evidence>
<gene>
    <name evidence="3" type="ORF">HJC23_012969</name>
</gene>
<reference evidence="3 4" key="1">
    <citation type="journal article" date="2020" name="G3 (Bethesda)">
        <title>Improved Reference Genome for Cyclotella cryptica CCMP332, a Model for Cell Wall Morphogenesis, Salinity Adaptation, and Lipid Production in Diatoms (Bacillariophyta).</title>
        <authorList>
            <person name="Roberts W.R."/>
            <person name="Downey K.M."/>
            <person name="Ruck E.C."/>
            <person name="Traller J.C."/>
            <person name="Alverson A.J."/>
        </authorList>
    </citation>
    <scope>NUCLEOTIDE SEQUENCE [LARGE SCALE GENOMIC DNA]</scope>
    <source>
        <strain evidence="3 4">CCMP332</strain>
    </source>
</reference>
<organism evidence="3 4">
    <name type="scientific">Cyclotella cryptica</name>
    <dbReference type="NCBI Taxonomy" id="29204"/>
    <lineage>
        <taxon>Eukaryota</taxon>
        <taxon>Sar</taxon>
        <taxon>Stramenopiles</taxon>
        <taxon>Ochrophyta</taxon>
        <taxon>Bacillariophyta</taxon>
        <taxon>Coscinodiscophyceae</taxon>
        <taxon>Thalassiosirophycidae</taxon>
        <taxon>Stephanodiscales</taxon>
        <taxon>Stephanodiscaceae</taxon>
        <taxon>Cyclotella</taxon>
    </lineage>
</organism>
<name>A0ABD3QHE7_9STRA</name>